<dbReference type="InterPro" id="IPR001932">
    <property type="entry name" value="PPM-type_phosphatase-like_dom"/>
</dbReference>
<dbReference type="InterPro" id="IPR007194">
    <property type="entry name" value="TRAPP_component"/>
</dbReference>
<organism evidence="3 4">
    <name type="scientific">Chlorella sorokiniana</name>
    <name type="common">Freshwater green alga</name>
    <dbReference type="NCBI Taxonomy" id="3076"/>
    <lineage>
        <taxon>Eukaryota</taxon>
        <taxon>Viridiplantae</taxon>
        <taxon>Chlorophyta</taxon>
        <taxon>core chlorophytes</taxon>
        <taxon>Trebouxiophyceae</taxon>
        <taxon>Chlorellales</taxon>
        <taxon>Chlorellaceae</taxon>
        <taxon>Chlorella clade</taxon>
        <taxon>Chlorella</taxon>
    </lineage>
</organism>
<dbReference type="SMART" id="SM00332">
    <property type="entry name" value="PP2Cc"/>
    <property type="match status" value="1"/>
</dbReference>
<evidence type="ECO:0000256" key="1">
    <source>
        <dbReference type="ARBA" id="ARBA00006218"/>
    </source>
</evidence>
<dbReference type="CDD" id="cd00143">
    <property type="entry name" value="PP2Cc"/>
    <property type="match status" value="1"/>
</dbReference>
<protein>
    <submittedName>
        <fullName evidence="3">Phosphatase 2C 76 isoform X2</fullName>
    </submittedName>
</protein>
<dbReference type="Gene3D" id="3.60.40.10">
    <property type="entry name" value="PPM-type phosphatase domain"/>
    <property type="match status" value="1"/>
</dbReference>
<comment type="similarity">
    <text evidence="1">Belongs to the TRAPP small subunits family. BET3 subfamily.</text>
</comment>
<dbReference type="AlphaFoldDB" id="A0A2P6TLP3"/>
<keyword evidence="4" id="KW-1185">Reference proteome</keyword>
<accession>A0A2P6TLP3</accession>
<dbReference type="STRING" id="3076.A0A2P6TLP3"/>
<proteinExistence type="inferred from homology"/>
<dbReference type="Proteomes" id="UP000239899">
    <property type="component" value="Unassembled WGS sequence"/>
</dbReference>
<dbReference type="GO" id="GO:0048193">
    <property type="term" value="P:Golgi vesicle transport"/>
    <property type="evidence" value="ECO:0007669"/>
    <property type="project" value="InterPro"/>
</dbReference>
<name>A0A2P6TLP3_CHLSO</name>
<dbReference type="SUPFAM" id="SSF111126">
    <property type="entry name" value="Ligand-binding domain in the NO signalling and Golgi transport"/>
    <property type="match status" value="1"/>
</dbReference>
<dbReference type="PROSITE" id="PS51746">
    <property type="entry name" value="PPM_2"/>
    <property type="match status" value="1"/>
</dbReference>
<dbReference type="GO" id="GO:0004722">
    <property type="term" value="F:protein serine/threonine phosphatase activity"/>
    <property type="evidence" value="ECO:0007669"/>
    <property type="project" value="InterPro"/>
</dbReference>
<dbReference type="InterPro" id="IPR037992">
    <property type="entry name" value="TRAPPC6/Trs33"/>
</dbReference>
<evidence type="ECO:0000313" key="3">
    <source>
        <dbReference type="EMBL" id="PRW45217.1"/>
    </source>
</evidence>
<gene>
    <name evidence="3" type="ORF">C2E21_6209</name>
</gene>
<dbReference type="InterPro" id="IPR015655">
    <property type="entry name" value="PP2C"/>
</dbReference>
<dbReference type="SMART" id="SM00331">
    <property type="entry name" value="PP2C_SIG"/>
    <property type="match status" value="1"/>
</dbReference>
<dbReference type="SUPFAM" id="SSF81606">
    <property type="entry name" value="PP2C-like"/>
    <property type="match status" value="1"/>
</dbReference>
<feature type="domain" description="PPM-type phosphatase" evidence="2">
    <location>
        <begin position="43"/>
        <end position="292"/>
    </location>
</feature>
<dbReference type="Pfam" id="PF00481">
    <property type="entry name" value="PP2C"/>
    <property type="match status" value="1"/>
</dbReference>
<dbReference type="EMBL" id="LHPG02000012">
    <property type="protein sequence ID" value="PRW45217.1"/>
    <property type="molecule type" value="Genomic_DNA"/>
</dbReference>
<dbReference type="OrthoDB" id="10264738at2759"/>
<dbReference type="Gene3D" id="3.30.1380.20">
    <property type="entry name" value="Trafficking protein particle complex subunit 3"/>
    <property type="match status" value="1"/>
</dbReference>
<comment type="caution">
    <text evidence="3">The sequence shown here is derived from an EMBL/GenBank/DDBJ whole genome shotgun (WGS) entry which is preliminary data.</text>
</comment>
<dbReference type="PANTHER" id="PTHR47992">
    <property type="entry name" value="PROTEIN PHOSPHATASE"/>
    <property type="match status" value="1"/>
</dbReference>
<dbReference type="CDD" id="cd14944">
    <property type="entry name" value="TRAPPC6A_Trs33"/>
    <property type="match status" value="1"/>
</dbReference>
<dbReference type="Pfam" id="PF04051">
    <property type="entry name" value="TRAPP"/>
    <property type="match status" value="1"/>
</dbReference>
<dbReference type="InterPro" id="IPR036457">
    <property type="entry name" value="PPM-type-like_dom_sf"/>
</dbReference>
<sequence>MGLNGSKDAVPQPSRRLVKLENKLRERYGLESGGTQRPDGLVDAGWATCRGKRSLNEDTCYCCFHKDDEGQDVGAFGVFDGHGGPSAAKFVRDNLFKNLLGHQHFGSNLARAVEHAYQETDEQYLELDAELQRDDGCTAVTAVLLGTRLVVAHVGDSRAVISINHTAQALSKDHKPNRADERGRIEGAGGAVVWAGTWRVGGVLAVSRSFGNRMMKQFIIPHPEIWQDIITEANRVLVLASDGLWDAVDNEEATQIALKWRGAGAEYAAKALCMEAYARGSQDNITAVVIFFHYLTLELVNNYRRQLQGPPLQAALDAIGERVGRQLVERYSKHRPPLLEQLDVMKFVCKEFWSEVFRKSVDNLRTNHRGTFVLRDTQFRWLTRLSQNQMPPQVGQPLPAPIPKAELAADYLVLPCAIVRGALAGLGLEASVTADATSLPQVDFTVVVRQAPAR</sequence>
<evidence type="ECO:0000259" key="2">
    <source>
        <dbReference type="PROSITE" id="PS51746"/>
    </source>
</evidence>
<evidence type="ECO:0000313" key="4">
    <source>
        <dbReference type="Proteomes" id="UP000239899"/>
    </source>
</evidence>
<dbReference type="InterPro" id="IPR024096">
    <property type="entry name" value="NO_sig/Golgi_transp_ligand-bd"/>
</dbReference>
<reference evidence="3 4" key="1">
    <citation type="journal article" date="2018" name="Plant J.">
        <title>Genome sequences of Chlorella sorokiniana UTEX 1602 and Micractinium conductrix SAG 241.80: implications to maltose excretion by a green alga.</title>
        <authorList>
            <person name="Arriola M.B."/>
            <person name="Velmurugan N."/>
            <person name="Zhang Y."/>
            <person name="Plunkett M.H."/>
            <person name="Hondzo H."/>
            <person name="Barney B.M."/>
        </authorList>
    </citation>
    <scope>NUCLEOTIDE SEQUENCE [LARGE SCALE GENOMIC DNA]</scope>
    <source>
        <strain evidence="4">UTEX 1602</strain>
    </source>
</reference>